<comment type="caution">
    <text evidence="13">The sequence shown here is derived from an EMBL/GenBank/DDBJ whole genome shotgun (WGS) entry which is preliminary data.</text>
</comment>
<dbReference type="InterPro" id="IPR003817">
    <property type="entry name" value="PS_Dcarbxylase"/>
</dbReference>
<protein>
    <recommendedName>
        <fullName evidence="12">Phosphatidylserine decarboxylase proenzyme</fullName>
        <ecNumber evidence="12">4.1.1.65</ecNumber>
    </recommendedName>
    <component>
        <recommendedName>
            <fullName evidence="12">Phosphatidylserine decarboxylase alpha chain</fullName>
        </recommendedName>
    </component>
    <component>
        <recommendedName>
            <fullName evidence="12">Phosphatidylserine decarboxylase beta chain</fullName>
        </recommendedName>
    </component>
</protein>
<dbReference type="eggNOG" id="COG0688">
    <property type="taxonomic scope" value="Bacteria"/>
</dbReference>
<keyword evidence="3 12" id="KW-0444">Lipid biosynthesis</keyword>
<dbReference type="STRING" id="305900.GV64_11055"/>
<comment type="PTM">
    <text evidence="12">Is synthesized initially as an inactive proenzyme. Formation of the active enzyme involves a self-maturation process in which the active site pyruvoyl group is generated from an internal serine residue via an autocatalytic post-translational modification. Two non-identical subunits are generated from the proenzyme in this reaction, and the pyruvate is formed at the N-terminus of the alpha chain, which is derived from the carboxyl end of the proenzyme. The autoendoproteolytic cleavage occurs by a canonical serine protease mechanism, in which the side chain hydroxyl group of the serine supplies its oxygen atom to form the C-terminus of the beta chain, while the remainder of the serine residue undergoes an oxidative deamination to produce ammonia and the pyruvoyl prosthetic group on the alpha chain. During this reaction, the Ser that is part of the protease active site of the proenzyme becomes the pyruvoyl prosthetic group, which constitutes an essential element of the active site of the mature decarboxylase.</text>
</comment>
<dbReference type="GO" id="GO:0005886">
    <property type="term" value="C:plasma membrane"/>
    <property type="evidence" value="ECO:0007669"/>
    <property type="project" value="UniProtKB-SubCell"/>
</dbReference>
<evidence type="ECO:0000256" key="9">
    <source>
        <dbReference type="ARBA" id="ARBA00023239"/>
    </source>
</evidence>
<dbReference type="PANTHER" id="PTHR10067">
    <property type="entry name" value="PHOSPHATIDYLSERINE DECARBOXYLASE"/>
    <property type="match status" value="1"/>
</dbReference>
<evidence type="ECO:0000313" key="13">
    <source>
        <dbReference type="EMBL" id="KEI71208.1"/>
    </source>
</evidence>
<comment type="similarity">
    <text evidence="12">Belongs to the phosphatidylserine decarboxylase family. PSD-B subfamily. Prokaryotic type I sub-subfamily.</text>
</comment>
<evidence type="ECO:0000256" key="5">
    <source>
        <dbReference type="ARBA" id="ARBA00023098"/>
    </source>
</evidence>
<keyword evidence="8 12" id="KW-0594">Phospholipid biosynthesis</keyword>
<feature type="modified residue" description="Pyruvic acid (Ser); by autocatalysis" evidence="12">
    <location>
        <position position="245"/>
    </location>
</feature>
<comment type="catalytic activity">
    <reaction evidence="12">
        <text>a 1,2-diacyl-sn-glycero-3-phospho-L-serine + H(+) = a 1,2-diacyl-sn-glycero-3-phosphoethanolamine + CO2</text>
        <dbReference type="Rhea" id="RHEA:20828"/>
        <dbReference type="ChEBI" id="CHEBI:15378"/>
        <dbReference type="ChEBI" id="CHEBI:16526"/>
        <dbReference type="ChEBI" id="CHEBI:57262"/>
        <dbReference type="ChEBI" id="CHEBI:64612"/>
        <dbReference type="EC" id="4.1.1.65"/>
    </reaction>
</comment>
<keyword evidence="6 12" id="KW-0472">Membrane</keyword>
<dbReference type="InterPro" id="IPR033178">
    <property type="entry name" value="PSD_type1_pro"/>
</dbReference>
<keyword evidence="10 12" id="KW-1208">Phospholipid metabolism</keyword>
<dbReference type="Pfam" id="PF02666">
    <property type="entry name" value="PS_Dcarbxylase"/>
    <property type="match status" value="1"/>
</dbReference>
<comment type="subcellular location">
    <subcellularLocation>
        <location evidence="12">Cell membrane</location>
        <topology evidence="12">Peripheral membrane protein</topology>
    </subcellularLocation>
</comment>
<sequence length="278" mass="31625">MPPYLQKILPHQLINYLAYSIAEKQWPWLKNHLISDFIDKNNIDMSEALYEHPEHYRTFNDFFTRPLKKGIRPLPEDPTLISSPVDGTISQIGLIENGQIIQAKQHNYSLTALLAGNKELAKTFNHGLFSTIYLSPGDYHRVHMPNNGRLKQMIYVPGSLYSVNQKTTNSIQGLYALNERVISIFDTEYGEMAVIMVGAMVVGSMETTWAGQVKSKSRQITCRSYENKNIYLERGDEMGLFKLGSTVIVLFANADINWLEYHQSGHKIKMGQALGKPE</sequence>
<proteinExistence type="inferred from homology"/>
<gene>
    <name evidence="12" type="primary">psd</name>
    <name evidence="13" type="ORF">GV64_11055</name>
</gene>
<dbReference type="NCBIfam" id="TIGR00163">
    <property type="entry name" value="PS_decarb"/>
    <property type="match status" value="1"/>
</dbReference>
<keyword evidence="4 12" id="KW-0210">Decarboxylase</keyword>
<dbReference type="Proteomes" id="UP000027997">
    <property type="component" value="Unassembled WGS sequence"/>
</dbReference>
<feature type="active site" description="Charge relay system; for autoendoproteolytic cleavage activity" evidence="12">
    <location>
        <position position="143"/>
    </location>
</feature>
<comment type="pathway">
    <text evidence="12">Phospholipid metabolism; phosphatidylethanolamine biosynthesis; phosphatidylethanolamine from CDP-diacylglycerol: step 2/2.</text>
</comment>
<feature type="active site" description="Schiff-base intermediate with substrate; via pyruvic acid; for decarboxylase activity" evidence="12">
    <location>
        <position position="245"/>
    </location>
</feature>
<evidence type="ECO:0000256" key="12">
    <source>
        <dbReference type="HAMAP-Rule" id="MF_00662"/>
    </source>
</evidence>
<evidence type="ECO:0000256" key="10">
    <source>
        <dbReference type="ARBA" id="ARBA00023264"/>
    </source>
</evidence>
<dbReference type="GO" id="GO:0006646">
    <property type="term" value="P:phosphatidylethanolamine biosynthetic process"/>
    <property type="evidence" value="ECO:0007669"/>
    <property type="project" value="UniProtKB-UniRule"/>
</dbReference>
<evidence type="ECO:0000256" key="3">
    <source>
        <dbReference type="ARBA" id="ARBA00022516"/>
    </source>
</evidence>
<dbReference type="GO" id="GO:0004609">
    <property type="term" value="F:phosphatidylserine decarboxylase activity"/>
    <property type="evidence" value="ECO:0007669"/>
    <property type="project" value="UniProtKB-UniRule"/>
</dbReference>
<name>A0A081KAN2_9GAMM</name>
<comment type="pathway">
    <text evidence="1">Lipid metabolism.</text>
</comment>
<evidence type="ECO:0000256" key="4">
    <source>
        <dbReference type="ARBA" id="ARBA00022793"/>
    </source>
</evidence>
<comment type="function">
    <text evidence="12">Catalyzes the formation of phosphatidylethanolamine (PtdEtn) from phosphatidylserine (PtdSer).</text>
</comment>
<dbReference type="EC" id="4.1.1.65" evidence="12"/>
<comment type="cofactor">
    <cofactor evidence="12">
        <name>pyruvate</name>
        <dbReference type="ChEBI" id="CHEBI:15361"/>
    </cofactor>
    <text evidence="12">Binds 1 pyruvoyl group covalently per subunit.</text>
</comment>
<keyword evidence="11 12" id="KW-0670">Pyruvate</keyword>
<feature type="active site" description="Charge relay system; for autoendoproteolytic cleavage activity" evidence="12">
    <location>
        <position position="245"/>
    </location>
</feature>
<evidence type="ECO:0000256" key="1">
    <source>
        <dbReference type="ARBA" id="ARBA00005189"/>
    </source>
</evidence>
<dbReference type="UniPathway" id="UPA00558">
    <property type="reaction ID" value="UER00616"/>
</dbReference>
<evidence type="ECO:0000256" key="2">
    <source>
        <dbReference type="ARBA" id="ARBA00022475"/>
    </source>
</evidence>
<dbReference type="InterPro" id="IPR033177">
    <property type="entry name" value="PSD-B"/>
</dbReference>
<evidence type="ECO:0000256" key="11">
    <source>
        <dbReference type="ARBA" id="ARBA00023317"/>
    </source>
</evidence>
<comment type="subunit">
    <text evidence="12">Heterodimer of a large membrane-associated beta subunit and a small pyruvoyl-containing alpha subunit.</text>
</comment>
<keyword evidence="7 12" id="KW-0865">Zymogen</keyword>
<keyword evidence="9 12" id="KW-0456">Lyase</keyword>
<evidence type="ECO:0000256" key="7">
    <source>
        <dbReference type="ARBA" id="ARBA00023145"/>
    </source>
</evidence>
<dbReference type="PANTHER" id="PTHR10067:SF6">
    <property type="entry name" value="PHOSPHATIDYLSERINE DECARBOXYLASE PROENZYME, MITOCHONDRIAL"/>
    <property type="match status" value="1"/>
</dbReference>
<feature type="site" description="Cleavage (non-hydrolytic); by autocatalysis" evidence="12">
    <location>
        <begin position="244"/>
        <end position="245"/>
    </location>
</feature>
<keyword evidence="2 12" id="KW-1003">Cell membrane</keyword>
<dbReference type="AlphaFoldDB" id="A0A081KAN2"/>
<feature type="active site" description="Charge relay system; for autoendoproteolytic cleavage activity" evidence="12">
    <location>
        <position position="86"/>
    </location>
</feature>
<evidence type="ECO:0000256" key="6">
    <source>
        <dbReference type="ARBA" id="ARBA00023136"/>
    </source>
</evidence>
<dbReference type="EMBL" id="JOJP01000001">
    <property type="protein sequence ID" value="KEI71208.1"/>
    <property type="molecule type" value="Genomic_DNA"/>
</dbReference>
<feature type="chain" id="PRO_5023559830" description="Phosphatidylserine decarboxylase beta chain" evidence="12">
    <location>
        <begin position="1"/>
        <end position="244"/>
    </location>
</feature>
<organism evidence="13 14">
    <name type="scientific">Endozoicomonas elysicola</name>
    <dbReference type="NCBI Taxonomy" id="305900"/>
    <lineage>
        <taxon>Bacteria</taxon>
        <taxon>Pseudomonadati</taxon>
        <taxon>Pseudomonadota</taxon>
        <taxon>Gammaproteobacteria</taxon>
        <taxon>Oceanospirillales</taxon>
        <taxon>Endozoicomonadaceae</taxon>
        <taxon>Endozoicomonas</taxon>
    </lineage>
</organism>
<reference evidence="13 14" key="1">
    <citation type="submission" date="2014-06" db="EMBL/GenBank/DDBJ databases">
        <title>Whole Genome Sequences of Three Symbiotic Endozoicomonas Bacteria.</title>
        <authorList>
            <person name="Neave M.J."/>
            <person name="Apprill A."/>
            <person name="Voolstra C.R."/>
        </authorList>
    </citation>
    <scope>NUCLEOTIDE SEQUENCE [LARGE SCALE GENOMIC DNA]</scope>
    <source>
        <strain evidence="13 14">DSM 22380</strain>
    </source>
</reference>
<dbReference type="HAMAP" id="MF_00662">
    <property type="entry name" value="PS_decarb_PSD_B_type1"/>
    <property type="match status" value="1"/>
</dbReference>
<keyword evidence="5 12" id="KW-0443">Lipid metabolism</keyword>
<accession>A0A081KAN2</accession>
<evidence type="ECO:0000256" key="8">
    <source>
        <dbReference type="ARBA" id="ARBA00023209"/>
    </source>
</evidence>
<keyword evidence="14" id="KW-1185">Reference proteome</keyword>
<feature type="chain" id="PRO_5023559831" description="Phosphatidylserine decarboxylase alpha chain" evidence="12">
    <location>
        <begin position="245"/>
        <end position="278"/>
    </location>
</feature>
<evidence type="ECO:0000313" key="14">
    <source>
        <dbReference type="Proteomes" id="UP000027997"/>
    </source>
</evidence>